<protein>
    <submittedName>
        <fullName evidence="1">Uncharacterized protein</fullName>
    </submittedName>
</protein>
<accession>A0A510DZD9</accession>
<reference evidence="4" key="1">
    <citation type="submission" date="2018-09" db="EMBL/GenBank/DDBJ databases">
        <title>Complete Genome Sequencing of Sulfolobus sp. JCM 16834.</title>
        <authorList>
            <person name="Kato S."/>
            <person name="Itoh T."/>
            <person name="Ohkuma M."/>
        </authorList>
    </citation>
    <scope>NUCLEOTIDE SEQUENCE [LARGE SCALE GENOMIC DNA]</scope>
    <source>
        <strain evidence="4">IC-007</strain>
    </source>
</reference>
<dbReference type="Proteomes" id="UP000322983">
    <property type="component" value="Chromosome"/>
</dbReference>
<dbReference type="STRING" id="1294262.GCA_001316085_00814"/>
<dbReference type="KEGG" id="step:IC006_0024"/>
<dbReference type="Proteomes" id="UP000325030">
    <property type="component" value="Chromosome"/>
</dbReference>
<gene>
    <name evidence="1" type="ORF">IC006_0024</name>
    <name evidence="2" type="ORF">IC007_0024</name>
</gene>
<name>A0A510DRG3_9CREN</name>
<evidence type="ECO:0000313" key="4">
    <source>
        <dbReference type="Proteomes" id="UP000325030"/>
    </source>
</evidence>
<evidence type="ECO:0000313" key="2">
    <source>
        <dbReference type="EMBL" id="BBG25519.1"/>
    </source>
</evidence>
<sequence>MTSGNSKEFYVKLLSSSNLYDRLDGWNKIDYLISEGIFKREEILSLINNFQELLYNQDVVVALHAFKLLDKFIALNLIKVDSNLKERIKELVLKPELDSWWVAEELVSKKILSPEDVSEKIDVFLKFLESTGADQIDAWNLAKNLVHDGVVSKCSLKPYARNLLVLLKSSDMHLRFNSWLMASDLIKEGIADANDFREAKDYLLELLKSDYFDDLSRIYEKYATDFIDIMRQVGVINKV</sequence>
<dbReference type="EMBL" id="AP018930">
    <property type="protein sequence ID" value="BBG25519.1"/>
    <property type="molecule type" value="Genomic_DNA"/>
</dbReference>
<dbReference type="RefSeq" id="WP_054845334.1">
    <property type="nucleotide sequence ID" value="NZ_AP018929.1"/>
</dbReference>
<dbReference type="AlphaFoldDB" id="A0A510DRG3"/>
<dbReference type="GeneID" id="41716550"/>
<proteinExistence type="predicted"/>
<evidence type="ECO:0000313" key="3">
    <source>
        <dbReference type="Proteomes" id="UP000322983"/>
    </source>
</evidence>
<accession>A0A510DRG3</accession>
<keyword evidence="3" id="KW-1185">Reference proteome</keyword>
<evidence type="ECO:0000313" key="1">
    <source>
        <dbReference type="EMBL" id="BBG22740.1"/>
    </source>
</evidence>
<dbReference type="EMBL" id="AP018929">
    <property type="protein sequence ID" value="BBG22740.1"/>
    <property type="molecule type" value="Genomic_DNA"/>
</dbReference>
<dbReference type="OrthoDB" id="56549at2157"/>
<reference evidence="1 3" key="2">
    <citation type="journal article" date="2020" name="Int. J. Syst. Evol. Microbiol.">
        <title>Sulfuracidifex tepidarius gen. nov., sp. nov. and transfer of Sulfolobus metallicus Huber and Stetter 1992 to the genus Sulfuracidifex as Sulfuracidifex metallicus comb. nov.</title>
        <authorList>
            <person name="Itoh T."/>
            <person name="Miura T."/>
            <person name="Sakai H.D."/>
            <person name="Kato S."/>
            <person name="Ohkuma M."/>
            <person name="Takashina T."/>
        </authorList>
    </citation>
    <scope>NUCLEOTIDE SEQUENCE [LARGE SCALE GENOMIC DNA]</scope>
    <source>
        <strain evidence="1 3">IC-006</strain>
        <strain evidence="2">IC-007</strain>
    </source>
</reference>
<organism evidence="1 3">
    <name type="scientific">Sulfuracidifex tepidarius</name>
    <dbReference type="NCBI Taxonomy" id="1294262"/>
    <lineage>
        <taxon>Archaea</taxon>
        <taxon>Thermoproteota</taxon>
        <taxon>Thermoprotei</taxon>
        <taxon>Sulfolobales</taxon>
        <taxon>Sulfolobaceae</taxon>
        <taxon>Sulfuracidifex</taxon>
    </lineage>
</organism>